<dbReference type="Proteomes" id="UP000054359">
    <property type="component" value="Unassembled WGS sequence"/>
</dbReference>
<feature type="non-terminal residue" evidence="1">
    <location>
        <position position="52"/>
    </location>
</feature>
<evidence type="ECO:0000313" key="1">
    <source>
        <dbReference type="EMBL" id="KFM66597.1"/>
    </source>
</evidence>
<name>A0A087TNA8_STEMI</name>
<proteinExistence type="predicted"/>
<organism evidence="1 2">
    <name type="scientific">Stegodyphus mimosarum</name>
    <name type="common">African social velvet spider</name>
    <dbReference type="NCBI Taxonomy" id="407821"/>
    <lineage>
        <taxon>Eukaryota</taxon>
        <taxon>Metazoa</taxon>
        <taxon>Ecdysozoa</taxon>
        <taxon>Arthropoda</taxon>
        <taxon>Chelicerata</taxon>
        <taxon>Arachnida</taxon>
        <taxon>Araneae</taxon>
        <taxon>Araneomorphae</taxon>
        <taxon>Entelegynae</taxon>
        <taxon>Eresoidea</taxon>
        <taxon>Eresidae</taxon>
        <taxon>Stegodyphus</taxon>
    </lineage>
</organism>
<reference evidence="1 2" key="1">
    <citation type="submission" date="2013-11" db="EMBL/GenBank/DDBJ databases">
        <title>Genome sequencing of Stegodyphus mimosarum.</title>
        <authorList>
            <person name="Bechsgaard J."/>
        </authorList>
    </citation>
    <scope>NUCLEOTIDE SEQUENCE [LARGE SCALE GENOMIC DNA]</scope>
</reference>
<sequence length="52" mass="5876">MRSRRKGLMGVSRGPPSRMLSARNSIPLIPSYHFLLPPPFSIVSRQSIITRI</sequence>
<dbReference type="AlphaFoldDB" id="A0A087TNA8"/>
<protein>
    <submittedName>
        <fullName evidence="1">Uncharacterized protein</fullName>
    </submittedName>
</protein>
<accession>A0A087TNA8</accession>
<gene>
    <name evidence="1" type="ORF">X975_02248</name>
</gene>
<evidence type="ECO:0000313" key="2">
    <source>
        <dbReference type="Proteomes" id="UP000054359"/>
    </source>
</evidence>
<keyword evidence="2" id="KW-1185">Reference proteome</keyword>
<dbReference type="EMBL" id="KK116021">
    <property type="protein sequence ID" value="KFM66597.1"/>
    <property type="molecule type" value="Genomic_DNA"/>
</dbReference>